<evidence type="ECO:0000313" key="2">
    <source>
        <dbReference type="Proteomes" id="UP000078492"/>
    </source>
</evidence>
<reference evidence="1 2" key="1">
    <citation type="submission" date="2015-09" db="EMBL/GenBank/DDBJ databases">
        <title>Trachymyrmex cornetzi WGS genome.</title>
        <authorList>
            <person name="Nygaard S."/>
            <person name="Hu H."/>
            <person name="Boomsma J."/>
            <person name="Zhang G."/>
        </authorList>
    </citation>
    <scope>NUCLEOTIDE SEQUENCE [LARGE SCALE GENOMIC DNA]</scope>
    <source>
        <strain evidence="1">Tcor2-1</strain>
        <tissue evidence="1">Whole body</tissue>
    </source>
</reference>
<protein>
    <submittedName>
        <fullName evidence="1">Uncharacterized protein</fullName>
    </submittedName>
</protein>
<dbReference type="PANTHER" id="PTHR46704">
    <property type="entry name" value="CXC DOMAIN-CONTAINING PROTEIN-RELATED"/>
    <property type="match status" value="1"/>
</dbReference>
<evidence type="ECO:0000313" key="1">
    <source>
        <dbReference type="EMBL" id="KYN19115.1"/>
    </source>
</evidence>
<sequence>MFFLEKVIMDKRKYNSQLLTKKCVTIGYSIISAVKPHSFNSPLQLSIASFIYKKMDSKNLVQMLSKLGICSSYNDVQILEASLIMSPPEVIEPRAFCQFVFDNCDFNVNSIDGYNTFYNMAGIKCITPGTSITYPSDVIERRKKLKKSAIVDKKGIVELRVFEKKDGMGLKNLLFENLNDLFPSKKYDEVPSVYGVLCMCGKWKTFENIAGWQGYMETIMSTKSFDQTKIQLLPFIIAPPNDYNTVYTSLMMAVEKSKELQIQTTFVTFDQPLYMTAVDIVLSAESDSELSNVIIRLGGFHLVMSFLGCIGFIMKGSRLKELLSTIYASNSVEKMLTEHAYARAIREHLLVQLSLAKCVLNDINFNDKECNVIAYIFSNFEDHPPVRKTVEEIYLLHNITKKFKQQLEKVKENSPTAKLWVQYFNMVSLLKKFIEAERTGDWEKHLYTIKLMIPYFHASGHFPYAKSCQIYLQSVAKLKEKMDISEYNKFVTNGYFTIRRKDKFFSGTWTDMCIEHTANKGFKVKGGVIYRGFTNDILTAYVVAGPTLHNICEALEEFCGSNSGTSEQHVESRESRIKRNDADVEKLDNWLTTHSPFIIGEEIMSLSSGIVGDKKINYHKAKQIGKQCIAGIIGKLFKDIKLKRSNTILSLATVNSAVKVHNKLVAIYSLILFQRMLIAKKHDDNLAEFFKYELAMYPLSMFNDATGMRKTKKSAVYDMFHPIDLEENLPSSNDVYVIDGGFLLHRVIWQTNRTYGQIYATYVNYVENKFGKNAVIVFDGYENDSSIKKAEQHRRYLHSQCVETIFDERV</sequence>
<keyword evidence="2" id="KW-1185">Reference proteome</keyword>
<dbReference type="PANTHER" id="PTHR46704:SF1">
    <property type="entry name" value="TELOMERE LENGTH REGULATION PROTEIN TEL2 HOMOLOG"/>
    <property type="match status" value="1"/>
</dbReference>
<dbReference type="EMBL" id="KQ979787">
    <property type="protein sequence ID" value="KYN19115.1"/>
    <property type="molecule type" value="Genomic_DNA"/>
</dbReference>
<proteinExistence type="predicted"/>
<gene>
    <name evidence="1" type="ORF">ALC57_08559</name>
</gene>
<organism evidence="1 2">
    <name type="scientific">Trachymyrmex cornetzi</name>
    <dbReference type="NCBI Taxonomy" id="471704"/>
    <lineage>
        <taxon>Eukaryota</taxon>
        <taxon>Metazoa</taxon>
        <taxon>Ecdysozoa</taxon>
        <taxon>Arthropoda</taxon>
        <taxon>Hexapoda</taxon>
        <taxon>Insecta</taxon>
        <taxon>Pterygota</taxon>
        <taxon>Neoptera</taxon>
        <taxon>Endopterygota</taxon>
        <taxon>Hymenoptera</taxon>
        <taxon>Apocrita</taxon>
        <taxon>Aculeata</taxon>
        <taxon>Formicoidea</taxon>
        <taxon>Formicidae</taxon>
        <taxon>Myrmicinae</taxon>
        <taxon>Trachymyrmex</taxon>
    </lineage>
</organism>
<dbReference type="AlphaFoldDB" id="A0A151J6U5"/>
<dbReference type="Proteomes" id="UP000078492">
    <property type="component" value="Unassembled WGS sequence"/>
</dbReference>
<name>A0A151J6U5_9HYME</name>
<accession>A0A151J6U5</accession>